<dbReference type="PANTHER" id="PTHR31250">
    <property type="entry name" value="IQ DOMAIN-CONTAINING PROTEIN IQM3"/>
    <property type="match status" value="1"/>
</dbReference>
<dbReference type="RefSeq" id="WP_142551069.1">
    <property type="nucleotide sequence ID" value="NZ_VIFX01000005.1"/>
</dbReference>
<comment type="subcellular location">
    <subcellularLocation>
        <location evidence="1">Cytoplasm</location>
    </subcellularLocation>
</comment>
<comment type="caution">
    <text evidence="3">The sequence shown here is derived from an EMBL/GenBank/DDBJ whole genome shotgun (WGS) entry which is preliminary data.</text>
</comment>
<evidence type="ECO:0000313" key="3">
    <source>
        <dbReference type="EMBL" id="TQR87610.1"/>
    </source>
</evidence>
<reference evidence="3 4" key="1">
    <citation type="submission" date="2018-10" db="EMBL/GenBank/DDBJ databases">
        <title>Draft genome of Mycobacterium hodleri strain B.</title>
        <authorList>
            <person name="Amande T.J."/>
            <person name="Mcgenity T.J."/>
        </authorList>
    </citation>
    <scope>NUCLEOTIDE SEQUENCE [LARGE SCALE GENOMIC DNA]</scope>
    <source>
        <strain evidence="3 4">B</strain>
    </source>
</reference>
<dbReference type="AlphaFoldDB" id="A0A544W5W3"/>
<accession>A0A544W5W3</accession>
<keyword evidence="2" id="KW-0963">Cytoplasm</keyword>
<dbReference type="Proteomes" id="UP000315759">
    <property type="component" value="Unassembled WGS sequence"/>
</dbReference>
<dbReference type="GO" id="GO:0005737">
    <property type="term" value="C:cytoplasm"/>
    <property type="evidence" value="ECO:0007669"/>
    <property type="project" value="UniProtKB-SubCell"/>
</dbReference>
<sequence>MTIMWWRNAISQIIYCLRYVSTLDGRTAFEMSEAIVARRCLEDGPETYLEAIEAALTHGGKLDTIATPHSDAAIRSFVSALATELRRIHTWPLPPMVRLRLDQWEQLIGAAQPIGRIELRQLEVSKRLGFEFVETGTHQPRLLLHLENGMVVGLVASLNISDSGVAVFVSGNAGARPIAEEIHRITGLGQTDLTVFARSSARPWLAKDALQTQQRRLMPDLTSPSSGVERWSPGQLERHRVVIDDEGRFRTIDGGVLDTRMATASWRPNAELALFILDPHGNFYVSLRRVVSRVHHSTLSGGGPVAAAGELRVRDGHLLALTDHSGHYPPTRSSNQILIDELQRQGVTTTDVLVDFAATE</sequence>
<evidence type="ECO:0000256" key="1">
    <source>
        <dbReference type="ARBA" id="ARBA00004496"/>
    </source>
</evidence>
<organism evidence="3 4">
    <name type="scientific">Mycolicibacterium hodleri</name>
    <dbReference type="NCBI Taxonomy" id="49897"/>
    <lineage>
        <taxon>Bacteria</taxon>
        <taxon>Bacillati</taxon>
        <taxon>Actinomycetota</taxon>
        <taxon>Actinomycetes</taxon>
        <taxon>Mycobacteriales</taxon>
        <taxon>Mycobacteriaceae</taxon>
        <taxon>Mycolicibacterium</taxon>
    </lineage>
</organism>
<dbReference type="InterPro" id="IPR044159">
    <property type="entry name" value="IQM"/>
</dbReference>
<name>A0A544W5W3_9MYCO</name>
<dbReference type="EMBL" id="VIFX01000005">
    <property type="protein sequence ID" value="TQR87610.1"/>
    <property type="molecule type" value="Genomic_DNA"/>
</dbReference>
<protein>
    <submittedName>
        <fullName evidence="3">Uncharacterized protein</fullName>
    </submittedName>
</protein>
<keyword evidence="4" id="KW-1185">Reference proteome</keyword>
<evidence type="ECO:0000313" key="4">
    <source>
        <dbReference type="Proteomes" id="UP000315759"/>
    </source>
</evidence>
<dbReference type="PANTHER" id="PTHR31250:SF27">
    <property type="entry name" value="IQ DOMAIN-CONTAINING PROTEIN IQM5"/>
    <property type="match status" value="1"/>
</dbReference>
<gene>
    <name evidence="3" type="ORF">D8S82_05270</name>
</gene>
<evidence type="ECO:0000256" key="2">
    <source>
        <dbReference type="ARBA" id="ARBA00022490"/>
    </source>
</evidence>
<proteinExistence type="predicted"/>